<protein>
    <submittedName>
        <fullName evidence="1">Uncharacterized protein</fullName>
    </submittedName>
</protein>
<name>A0A382G784_9ZZZZ</name>
<accession>A0A382G784</accession>
<organism evidence="1">
    <name type="scientific">marine metagenome</name>
    <dbReference type="NCBI Taxonomy" id="408172"/>
    <lineage>
        <taxon>unclassified sequences</taxon>
        <taxon>metagenomes</taxon>
        <taxon>ecological metagenomes</taxon>
    </lineage>
</organism>
<reference evidence="1" key="1">
    <citation type="submission" date="2018-05" db="EMBL/GenBank/DDBJ databases">
        <authorList>
            <person name="Lanie J.A."/>
            <person name="Ng W.-L."/>
            <person name="Kazmierczak K.M."/>
            <person name="Andrzejewski T.M."/>
            <person name="Davidsen T.M."/>
            <person name="Wayne K.J."/>
            <person name="Tettelin H."/>
            <person name="Glass J.I."/>
            <person name="Rusch D."/>
            <person name="Podicherti R."/>
            <person name="Tsui H.-C.T."/>
            <person name="Winkler M.E."/>
        </authorList>
    </citation>
    <scope>NUCLEOTIDE SEQUENCE</scope>
</reference>
<dbReference type="AlphaFoldDB" id="A0A382G784"/>
<sequence>MTRIPDRGIAVIAADGCFMVALFQLGQESDLWGPVIVPGGNGGPERPGRHQVGS</sequence>
<evidence type="ECO:0000313" key="1">
    <source>
        <dbReference type="EMBL" id="SVB70722.1"/>
    </source>
</evidence>
<dbReference type="EMBL" id="UINC01053778">
    <property type="protein sequence ID" value="SVB70722.1"/>
    <property type="molecule type" value="Genomic_DNA"/>
</dbReference>
<gene>
    <name evidence="1" type="ORF">METZ01_LOCUS223576</name>
</gene>
<proteinExistence type="predicted"/>